<keyword evidence="2" id="KW-1185">Reference proteome</keyword>
<organism evidence="1 2">
    <name type="scientific">Cairina moschata</name>
    <name type="common">Muscovy duck</name>
    <dbReference type="NCBI Taxonomy" id="8855"/>
    <lineage>
        <taxon>Eukaryota</taxon>
        <taxon>Metazoa</taxon>
        <taxon>Chordata</taxon>
        <taxon>Craniata</taxon>
        <taxon>Vertebrata</taxon>
        <taxon>Euteleostomi</taxon>
        <taxon>Archelosauria</taxon>
        <taxon>Archosauria</taxon>
        <taxon>Dinosauria</taxon>
        <taxon>Saurischia</taxon>
        <taxon>Theropoda</taxon>
        <taxon>Coelurosauria</taxon>
        <taxon>Aves</taxon>
        <taxon>Neognathae</taxon>
        <taxon>Galloanserae</taxon>
        <taxon>Anseriformes</taxon>
        <taxon>Anatidae</taxon>
        <taxon>Anatinae</taxon>
        <taxon>Cairina</taxon>
    </lineage>
</organism>
<evidence type="ECO:0000313" key="1">
    <source>
        <dbReference type="Ensembl" id="ENSCMMP00000000085.1"/>
    </source>
</evidence>
<evidence type="ECO:0000313" key="2">
    <source>
        <dbReference type="Proteomes" id="UP000694556"/>
    </source>
</evidence>
<dbReference type="AlphaFoldDB" id="A0A8C3B7A3"/>
<protein>
    <submittedName>
        <fullName evidence="1">Uncharacterized protein</fullName>
    </submittedName>
</protein>
<reference evidence="1" key="3">
    <citation type="submission" date="2025-09" db="UniProtKB">
        <authorList>
            <consortium name="Ensembl"/>
        </authorList>
    </citation>
    <scope>IDENTIFICATION</scope>
</reference>
<name>A0A8C3B7A3_CAIMO</name>
<dbReference type="Ensembl" id="ENSCMMT00000000096.1">
    <property type="protein sequence ID" value="ENSCMMP00000000085.1"/>
    <property type="gene ID" value="ENSCMMG00000000059.1"/>
</dbReference>
<reference evidence="1" key="2">
    <citation type="submission" date="2025-08" db="UniProtKB">
        <authorList>
            <consortium name="Ensembl"/>
        </authorList>
    </citation>
    <scope>IDENTIFICATION</scope>
</reference>
<accession>A0A8C3B7A3</accession>
<reference evidence="1" key="1">
    <citation type="submission" date="2018-09" db="EMBL/GenBank/DDBJ databases">
        <title>Common duck and Muscovy duck high density SNP chip.</title>
        <authorList>
            <person name="Vignal A."/>
            <person name="Thebault N."/>
            <person name="Warren W.C."/>
        </authorList>
    </citation>
    <scope>NUCLEOTIDE SEQUENCE [LARGE SCALE GENOMIC DNA]</scope>
</reference>
<proteinExistence type="predicted"/>
<dbReference type="Proteomes" id="UP000694556">
    <property type="component" value="Chromosome 5"/>
</dbReference>
<sequence>EGNCLSSDTTNRCLCRRMCKSLGEEERTWGSLPVSRCVRHSCVHKAAWVSDPIGWITHLTNNPLFFPTNAEASLLTSHCIPVIIKGEATWPNVFGMGYIPFHPSEFPVLAGVIY</sequence>